<dbReference type="GO" id="GO:0005634">
    <property type="term" value="C:nucleus"/>
    <property type="evidence" value="ECO:0007669"/>
    <property type="project" value="UniProtKB-SubCell"/>
</dbReference>
<dbReference type="InterPro" id="IPR056026">
    <property type="entry name" value="DUF7607"/>
</dbReference>
<dbReference type="GO" id="GO:0005524">
    <property type="term" value="F:ATP binding"/>
    <property type="evidence" value="ECO:0007669"/>
    <property type="project" value="UniProtKB-KW"/>
</dbReference>
<dbReference type="Proteomes" id="UP000076874">
    <property type="component" value="Unassembled WGS sequence"/>
</dbReference>
<feature type="domain" description="Helicase ATP-binding" evidence="10">
    <location>
        <begin position="897"/>
        <end position="1087"/>
    </location>
</feature>
<feature type="region of interest" description="Disordered" evidence="9">
    <location>
        <begin position="1608"/>
        <end position="1691"/>
    </location>
</feature>
<dbReference type="SMART" id="SM00487">
    <property type="entry name" value="DEXDc"/>
    <property type="match status" value="1"/>
</dbReference>
<accession>A0A167NJE7</accession>
<dbReference type="GO" id="GO:0004386">
    <property type="term" value="F:helicase activity"/>
    <property type="evidence" value="ECO:0007669"/>
    <property type="project" value="UniProtKB-KW"/>
</dbReference>
<feature type="domain" description="Helicase C-terminal" evidence="11">
    <location>
        <begin position="1284"/>
        <end position="1431"/>
    </location>
</feature>
<comment type="similarity">
    <text evidence="2">Belongs to the SNF2/RAD54 helicase family.</text>
</comment>
<feature type="compositionally biased region" description="Basic and acidic residues" evidence="9">
    <location>
        <begin position="364"/>
        <end position="373"/>
    </location>
</feature>
<keyword evidence="3" id="KW-0547">Nucleotide-binding</keyword>
<evidence type="ECO:0000259" key="11">
    <source>
        <dbReference type="PROSITE" id="PS51194"/>
    </source>
</evidence>
<evidence type="ECO:0000313" key="12">
    <source>
        <dbReference type="EMBL" id="OAA55616.1"/>
    </source>
</evidence>
<feature type="compositionally biased region" description="Basic and acidic residues" evidence="9">
    <location>
        <begin position="1832"/>
        <end position="1846"/>
    </location>
</feature>
<feature type="region of interest" description="Disordered" evidence="9">
    <location>
        <begin position="135"/>
        <end position="216"/>
    </location>
</feature>
<keyword evidence="5 12" id="KW-0347">Helicase</keyword>
<feature type="region of interest" description="Disordered" evidence="9">
    <location>
        <begin position="1790"/>
        <end position="1824"/>
    </location>
</feature>
<dbReference type="InterPro" id="IPR014001">
    <property type="entry name" value="Helicase_ATP-bd"/>
</dbReference>
<dbReference type="SMART" id="SM00490">
    <property type="entry name" value="HELICc"/>
    <property type="match status" value="1"/>
</dbReference>
<dbReference type="PANTHER" id="PTHR45797">
    <property type="entry name" value="RAD54-LIKE"/>
    <property type="match status" value="1"/>
</dbReference>
<dbReference type="InterPro" id="IPR044574">
    <property type="entry name" value="ARIP4-like"/>
</dbReference>
<keyword evidence="13" id="KW-1185">Reference proteome</keyword>
<evidence type="ECO:0000256" key="7">
    <source>
        <dbReference type="ARBA" id="ARBA00023125"/>
    </source>
</evidence>
<evidence type="ECO:0000256" key="5">
    <source>
        <dbReference type="ARBA" id="ARBA00022806"/>
    </source>
</evidence>
<dbReference type="PROSITE" id="PS51192">
    <property type="entry name" value="HELICASE_ATP_BIND_1"/>
    <property type="match status" value="1"/>
</dbReference>
<keyword evidence="4" id="KW-0378">Hydrolase</keyword>
<feature type="compositionally biased region" description="Low complexity" evidence="9">
    <location>
        <begin position="1901"/>
        <end position="1916"/>
    </location>
</feature>
<feature type="region of interest" description="Disordered" evidence="9">
    <location>
        <begin position="488"/>
        <end position="602"/>
    </location>
</feature>
<feature type="region of interest" description="Disordered" evidence="9">
    <location>
        <begin position="744"/>
        <end position="841"/>
    </location>
</feature>
<feature type="compositionally biased region" description="Low complexity" evidence="9">
    <location>
        <begin position="1876"/>
        <end position="1891"/>
    </location>
</feature>
<dbReference type="Gene3D" id="3.40.50.10810">
    <property type="entry name" value="Tandem AAA-ATPase domain"/>
    <property type="match status" value="1"/>
</dbReference>
<dbReference type="OrthoDB" id="2020972at2759"/>
<evidence type="ECO:0000256" key="4">
    <source>
        <dbReference type="ARBA" id="ARBA00022801"/>
    </source>
</evidence>
<dbReference type="InterPro" id="IPR038718">
    <property type="entry name" value="SNF2-like_sf"/>
</dbReference>
<feature type="region of interest" description="Disordered" evidence="9">
    <location>
        <begin position="1857"/>
        <end position="1966"/>
    </location>
</feature>
<sequence>MAGDEASDDPFHWSLERLVQELCTPHRSWEAPPPKKWPEPDHLAALLREHEVDGEDLITYEDVRGDDAIDSLCKDLDIRKIPHKASFARVIRLFQDRSPAYRAWKEARSPGRPFATPAGSTQGQAWEVPIKQEQQPLVDDEAAAQQEETGQQHEDGEPRELPVRPLGNGEVRPRVVSPGSKPNASPPPLRLVTSKKRKRIAPTNLSAVPRPRSSQDLFGAGSPDANAATAKFTGSAEQLWKASASGAYLGHWQLPQDILLAGRDPLDPRGDDDGDSETEDFAWIATNPAPPGRRLQVHQIIRRYLRPRKSALNLGRAAPTSQGGGGDPTAAGAAGAAGAAEEEDVVLPALGESDEEYDSETWEEMQREAEERNNPVPRKNAPLPVDTVDAIIADIIRDIEANWTARKLPRIQKKDHALWAEARRYGTRKLEAARARAAADKLGHRIATLVKEMRAMEWRNETEIRRQAVSFEASIEDKQVALWRARMFASHKEPPKPQPKKQSGARARARAFVRPRAAEEDGAEDLTSSASEGEDNGLKDFVVDDHADDDGDDDDTDLDVANKRSLGESDTPGGPMDVDSPSSAAESKDSNEDVQKSTAAGEHMRGELVAIAAKGTKHWEDAGDVARLLCTMLCEHGQPQVRRLLDAVKVNHDGVIWRKFCAPVMDRLWDANLDADACVLTRCFYAFLTLRSVAVHDLVPLNDETRNRLLANRGHFASFCVQLRDIEPYFSRPDGVPLRQPAAEATENGTHTVGDAMMTVDTGGAADSESAGVAEPGSSENVKDVEVEEEGEEEEDDDDRDSRSLVFYRGGRQIHRDQNAQDMRDKDKARSKEQKSRSEALKRQLALSQTISHDQTRLIINAAKEEHHGLVYIHPEIGRRIRDHQIEGVRFMWNQIVVPSNVRQGCLLAHTMGLGKTMQVITLLVALAEAAASPDQAVASQIPDDLKRSKTLILCPSGLVENWLDELLCWTPPDLLGDYYCVTAEMDLEERFATVETWAGSGGSILVLGYHMFRQLLADFGDDIQPLLEQAPNMVIADEAHALKNPKSKVHQAAANFATTARIAMTGSPLSNSIEDYHSMINWVAPNYLADHREFVSVYANPIKEGFYKDSTAQQKRHALKLLKVLKDTVAPKIHRATVSMLKDELPPKTEFILYVPLTGLQLSVYNAFIRSVNNPNIVGEIRNTVQLWNLLVNLTLLLAHPKVFQMRLDQMKAALTADGQGDAGDAAGAGTPGAAGAAGRAKAKNARASSPLPLQTVRMLLAAVQQRGLDDLEHSSKVVVLLGILDEARRVGDKVLVFSQSRLVLDYLQVVFERQGRRFSRLDGDTSVHRRQAMVKNFNTGEDEVYLISTTAGGVGLNIQGANRVVIFDFKWNPIHEQQAIGRAYRIGQTKPVFVYWLITGGTFETVLHNQAVFKTQLASRVVDKKNPLAWAEQMRNYTADAHIMPVEGAGAAVGAAFRGRDAVLDALLQPKEENTTTANNNNNNNRSVFSSAARGRICKIVSTDTFEEEEPEAKLSAEELHEAANMVTMNKMRQQNPAARDASGGAGVLAASSSSPLSPPPPGFAFGDGAGGADFVAAAAAVPTPSFVSQGVAAVPGAAVPNTPASAALHMNPVNGHGSATAVPPPPTPQTPQQPQPLQRPPLPMQIAPQNSGAPVYFGPPPVPGPGVQSPRPPPETLSPPSALSGTPEELQRVLEDKLVGHLRVHAVLAKHLANQAVLNIQAHFQQSGVPAKAQWARLRNRADRDVLFAETLVKGRISPVTLANMTVLEEEALVNYVHATPTGPPIGGVPDGAVNGHQGGGNVEQNTGPVAQTRRGDPDLVRLHWQRAQNRESRAPRGDRSKNDSLAMQDVLDRRRGKHHSSVLASREPLWLSQPTASTPPSASVASPAPQPVPAPQRPASSSSSSSSVQQQPPHDHATSMPRTKTDIRKPLILPPPPPPAPQIVYPGLEAKQARRTSPTKIKLQLTDRQGLLRAGDGPNNPYVLD</sequence>
<dbReference type="Pfam" id="PF00271">
    <property type="entry name" value="Helicase_C"/>
    <property type="match status" value="1"/>
</dbReference>
<feature type="region of interest" description="Disordered" evidence="9">
    <location>
        <begin position="312"/>
        <end position="381"/>
    </location>
</feature>
<evidence type="ECO:0000256" key="3">
    <source>
        <dbReference type="ARBA" id="ARBA00022741"/>
    </source>
</evidence>
<evidence type="ECO:0000256" key="1">
    <source>
        <dbReference type="ARBA" id="ARBA00004123"/>
    </source>
</evidence>
<dbReference type="InterPro" id="IPR027417">
    <property type="entry name" value="P-loop_NTPase"/>
</dbReference>
<evidence type="ECO:0000259" key="10">
    <source>
        <dbReference type="PROSITE" id="PS51192"/>
    </source>
</evidence>
<feature type="compositionally biased region" description="Basic and acidic residues" evidence="9">
    <location>
        <begin position="1917"/>
        <end position="1933"/>
    </location>
</feature>
<feature type="compositionally biased region" description="Pro residues" evidence="9">
    <location>
        <begin position="1660"/>
        <end position="1680"/>
    </location>
</feature>
<feature type="compositionally biased region" description="Low complexity" evidence="9">
    <location>
        <begin position="1227"/>
        <end position="1241"/>
    </location>
</feature>
<dbReference type="InterPro" id="IPR000330">
    <property type="entry name" value="SNF2_N"/>
</dbReference>
<feature type="compositionally biased region" description="Acidic residues" evidence="9">
    <location>
        <begin position="352"/>
        <end position="363"/>
    </location>
</feature>
<keyword evidence="6" id="KW-0067">ATP-binding</keyword>
<evidence type="ECO:0000256" key="6">
    <source>
        <dbReference type="ARBA" id="ARBA00022840"/>
    </source>
</evidence>
<feature type="region of interest" description="Disordered" evidence="9">
    <location>
        <begin position="1227"/>
        <end position="1250"/>
    </location>
</feature>
<keyword evidence="8" id="KW-0539">Nucleus</keyword>
<comment type="caution">
    <text evidence="12">The sequence shown here is derived from an EMBL/GenBank/DDBJ whole genome shotgun (WGS) entry which is preliminary data.</text>
</comment>
<evidence type="ECO:0000313" key="13">
    <source>
        <dbReference type="Proteomes" id="UP000076874"/>
    </source>
</evidence>
<dbReference type="CDD" id="cd18793">
    <property type="entry name" value="SF2_C_SNF"/>
    <property type="match status" value="1"/>
</dbReference>
<dbReference type="EMBL" id="AZHD01000019">
    <property type="protein sequence ID" value="OAA55616.1"/>
    <property type="molecule type" value="Genomic_DNA"/>
</dbReference>
<evidence type="ECO:0000256" key="8">
    <source>
        <dbReference type="ARBA" id="ARBA00023242"/>
    </source>
</evidence>
<dbReference type="STRING" id="1081102.A0A167NJE7"/>
<feature type="region of interest" description="Disordered" evidence="9">
    <location>
        <begin position="1538"/>
        <end position="1567"/>
    </location>
</feature>
<feature type="compositionally biased region" description="Basic and acidic residues" evidence="9">
    <location>
        <begin position="814"/>
        <end position="841"/>
    </location>
</feature>
<gene>
    <name evidence="12" type="ORF">SPI_08300</name>
</gene>
<dbReference type="Pfam" id="PF00176">
    <property type="entry name" value="SNF2-rel_dom"/>
    <property type="match status" value="1"/>
</dbReference>
<feature type="compositionally biased region" description="Basic and acidic residues" evidence="9">
    <location>
        <begin position="536"/>
        <end position="545"/>
    </location>
</feature>
<dbReference type="SUPFAM" id="SSF52540">
    <property type="entry name" value="P-loop containing nucleoside triphosphate hydrolases"/>
    <property type="match status" value="2"/>
</dbReference>
<feature type="compositionally biased region" description="Acidic residues" evidence="9">
    <location>
        <begin position="546"/>
        <end position="558"/>
    </location>
</feature>
<feature type="compositionally biased region" description="Pro residues" evidence="9">
    <location>
        <begin position="1936"/>
        <end position="1945"/>
    </location>
</feature>
<dbReference type="PANTHER" id="PTHR45797:SF1">
    <property type="entry name" value="HELICASE ARIP4"/>
    <property type="match status" value="1"/>
</dbReference>
<evidence type="ECO:0000256" key="2">
    <source>
        <dbReference type="ARBA" id="ARBA00007025"/>
    </source>
</evidence>
<dbReference type="InterPro" id="IPR049730">
    <property type="entry name" value="SNF2/RAD54-like_C"/>
</dbReference>
<feature type="compositionally biased region" description="Low complexity" evidence="9">
    <location>
        <begin position="328"/>
        <end position="339"/>
    </location>
</feature>
<feature type="region of interest" description="Disordered" evidence="9">
    <location>
        <begin position="1830"/>
        <end position="1849"/>
    </location>
</feature>
<feature type="compositionally biased region" description="Basic and acidic residues" evidence="9">
    <location>
        <begin position="586"/>
        <end position="595"/>
    </location>
</feature>
<dbReference type="Gene3D" id="3.40.50.300">
    <property type="entry name" value="P-loop containing nucleotide triphosphate hydrolases"/>
    <property type="match status" value="1"/>
</dbReference>
<proteinExistence type="inferred from homology"/>
<evidence type="ECO:0000256" key="9">
    <source>
        <dbReference type="SAM" id="MobiDB-lite"/>
    </source>
</evidence>
<feature type="compositionally biased region" description="Pro residues" evidence="9">
    <location>
        <begin position="1625"/>
        <end position="1646"/>
    </location>
</feature>
<organism evidence="12 13">
    <name type="scientific">Niveomyces insectorum RCEF 264</name>
    <dbReference type="NCBI Taxonomy" id="1081102"/>
    <lineage>
        <taxon>Eukaryota</taxon>
        <taxon>Fungi</taxon>
        <taxon>Dikarya</taxon>
        <taxon>Ascomycota</taxon>
        <taxon>Pezizomycotina</taxon>
        <taxon>Sordariomycetes</taxon>
        <taxon>Hypocreomycetidae</taxon>
        <taxon>Hypocreales</taxon>
        <taxon>Cordycipitaceae</taxon>
        <taxon>Niveomyces</taxon>
    </lineage>
</organism>
<dbReference type="Pfam" id="PF24580">
    <property type="entry name" value="DUF7607"/>
    <property type="match status" value="1"/>
</dbReference>
<dbReference type="GO" id="GO:0003677">
    <property type="term" value="F:DNA binding"/>
    <property type="evidence" value="ECO:0007669"/>
    <property type="project" value="UniProtKB-KW"/>
</dbReference>
<feature type="compositionally biased region" description="Basic and acidic residues" evidence="9">
    <location>
        <begin position="150"/>
        <end position="162"/>
    </location>
</feature>
<name>A0A167NJE7_9HYPO</name>
<keyword evidence="7" id="KW-0238">DNA-binding</keyword>
<protein>
    <submittedName>
        <fullName evidence="12">Snf2 family helicase</fullName>
    </submittedName>
</protein>
<dbReference type="InterPro" id="IPR001650">
    <property type="entry name" value="Helicase_C-like"/>
</dbReference>
<dbReference type="PROSITE" id="PS51194">
    <property type="entry name" value="HELICASE_CTER"/>
    <property type="match status" value="1"/>
</dbReference>
<reference evidence="12 13" key="1">
    <citation type="journal article" date="2016" name="Genome Biol. Evol.">
        <title>Divergent and convergent evolution of fungal pathogenicity.</title>
        <authorList>
            <person name="Shang Y."/>
            <person name="Xiao G."/>
            <person name="Zheng P."/>
            <person name="Cen K."/>
            <person name="Zhan S."/>
            <person name="Wang C."/>
        </authorList>
    </citation>
    <scope>NUCLEOTIDE SEQUENCE [LARGE SCALE GENOMIC DNA]</scope>
    <source>
        <strain evidence="12 13">RCEF 264</strain>
    </source>
</reference>
<comment type="subcellular location">
    <subcellularLocation>
        <location evidence="1">Nucleus</location>
    </subcellularLocation>
</comment>
<feature type="compositionally biased region" description="Acidic residues" evidence="9">
    <location>
        <begin position="786"/>
        <end position="799"/>
    </location>
</feature>
<dbReference type="GO" id="GO:0016887">
    <property type="term" value="F:ATP hydrolysis activity"/>
    <property type="evidence" value="ECO:0007669"/>
    <property type="project" value="InterPro"/>
</dbReference>